<keyword evidence="3" id="KW-0597">Phosphoprotein</keyword>
<dbReference type="GO" id="GO:0000155">
    <property type="term" value="F:phosphorelay sensor kinase activity"/>
    <property type="evidence" value="ECO:0007669"/>
    <property type="project" value="InterPro"/>
</dbReference>
<evidence type="ECO:0000256" key="5">
    <source>
        <dbReference type="ARBA" id="ARBA00022777"/>
    </source>
</evidence>
<evidence type="ECO:0000313" key="10">
    <source>
        <dbReference type="Proteomes" id="UP000178413"/>
    </source>
</evidence>
<evidence type="ECO:0000256" key="3">
    <source>
        <dbReference type="ARBA" id="ARBA00022553"/>
    </source>
</evidence>
<organism evidence="9 10">
    <name type="scientific">Candidatus Taylorbacteria bacterium RIFCSPHIGHO2_02_FULL_44_12</name>
    <dbReference type="NCBI Taxonomy" id="1802308"/>
    <lineage>
        <taxon>Bacteria</taxon>
        <taxon>Candidatus Tayloriibacteriota</taxon>
    </lineage>
</organism>
<evidence type="ECO:0000259" key="8">
    <source>
        <dbReference type="PROSITE" id="PS50109"/>
    </source>
</evidence>
<dbReference type="EMBL" id="MHRM01000003">
    <property type="protein sequence ID" value="OHA24489.1"/>
    <property type="molecule type" value="Genomic_DNA"/>
</dbReference>
<dbReference type="SUPFAM" id="SSF47384">
    <property type="entry name" value="Homodimeric domain of signal transducing histidine kinase"/>
    <property type="match status" value="1"/>
</dbReference>
<reference evidence="9 10" key="1">
    <citation type="journal article" date="2016" name="Nat. Commun.">
        <title>Thousands of microbial genomes shed light on interconnected biogeochemical processes in an aquifer system.</title>
        <authorList>
            <person name="Anantharaman K."/>
            <person name="Brown C.T."/>
            <person name="Hug L.A."/>
            <person name="Sharon I."/>
            <person name="Castelle C.J."/>
            <person name="Probst A.J."/>
            <person name="Thomas B.C."/>
            <person name="Singh A."/>
            <person name="Wilkins M.J."/>
            <person name="Karaoz U."/>
            <person name="Brodie E.L."/>
            <person name="Williams K.H."/>
            <person name="Hubbard S.S."/>
            <person name="Banfield J.F."/>
        </authorList>
    </citation>
    <scope>NUCLEOTIDE SEQUENCE [LARGE SCALE GENOMIC DNA]</scope>
</reference>
<feature type="coiled-coil region" evidence="7">
    <location>
        <begin position="150"/>
        <end position="195"/>
    </location>
</feature>
<keyword evidence="6" id="KW-0902">Two-component regulatory system</keyword>
<dbReference type="CDD" id="cd00075">
    <property type="entry name" value="HATPase"/>
    <property type="match status" value="1"/>
</dbReference>
<dbReference type="Pfam" id="PF00512">
    <property type="entry name" value="HisKA"/>
    <property type="match status" value="1"/>
</dbReference>
<dbReference type="PROSITE" id="PS50109">
    <property type="entry name" value="HIS_KIN"/>
    <property type="match status" value="1"/>
</dbReference>
<dbReference type="InterPro" id="IPR003594">
    <property type="entry name" value="HATPase_dom"/>
</dbReference>
<protein>
    <recommendedName>
        <fullName evidence="2">histidine kinase</fullName>
        <ecNumber evidence="2">2.7.13.3</ecNumber>
    </recommendedName>
</protein>
<dbReference type="InterPro" id="IPR003661">
    <property type="entry name" value="HisK_dim/P_dom"/>
</dbReference>
<feature type="domain" description="Histidine kinase" evidence="8">
    <location>
        <begin position="308"/>
        <end position="526"/>
    </location>
</feature>
<dbReference type="Gene3D" id="3.30.565.10">
    <property type="entry name" value="Histidine kinase-like ATPase, C-terminal domain"/>
    <property type="match status" value="1"/>
</dbReference>
<dbReference type="CDD" id="cd00082">
    <property type="entry name" value="HisKA"/>
    <property type="match status" value="1"/>
</dbReference>
<name>A0A1G2MMP5_9BACT</name>
<evidence type="ECO:0000256" key="6">
    <source>
        <dbReference type="ARBA" id="ARBA00023012"/>
    </source>
</evidence>
<dbReference type="PANTHER" id="PTHR43711:SF1">
    <property type="entry name" value="HISTIDINE KINASE 1"/>
    <property type="match status" value="1"/>
</dbReference>
<comment type="catalytic activity">
    <reaction evidence="1">
        <text>ATP + protein L-histidine = ADP + protein N-phospho-L-histidine.</text>
        <dbReference type="EC" id="2.7.13.3"/>
    </reaction>
</comment>
<dbReference type="EC" id="2.7.13.3" evidence="2"/>
<keyword evidence="5" id="KW-0418">Kinase</keyword>
<dbReference type="SUPFAM" id="SSF55874">
    <property type="entry name" value="ATPase domain of HSP90 chaperone/DNA topoisomerase II/histidine kinase"/>
    <property type="match status" value="1"/>
</dbReference>
<comment type="caution">
    <text evidence="9">The sequence shown here is derived from an EMBL/GenBank/DDBJ whole genome shotgun (WGS) entry which is preliminary data.</text>
</comment>
<dbReference type="FunFam" id="3.30.565.10:FF:000006">
    <property type="entry name" value="Sensor histidine kinase WalK"/>
    <property type="match status" value="1"/>
</dbReference>
<dbReference type="Proteomes" id="UP000178413">
    <property type="component" value="Unassembled WGS sequence"/>
</dbReference>
<dbReference type="SMART" id="SM00387">
    <property type="entry name" value="HATPase_c"/>
    <property type="match status" value="1"/>
</dbReference>
<dbReference type="InterPro" id="IPR036890">
    <property type="entry name" value="HATPase_C_sf"/>
</dbReference>
<dbReference type="SMART" id="SM00388">
    <property type="entry name" value="HisKA"/>
    <property type="match status" value="1"/>
</dbReference>
<dbReference type="Gene3D" id="1.10.287.130">
    <property type="match status" value="1"/>
</dbReference>
<evidence type="ECO:0000313" key="9">
    <source>
        <dbReference type="EMBL" id="OHA24489.1"/>
    </source>
</evidence>
<keyword evidence="7" id="KW-0175">Coiled coil</keyword>
<dbReference type="PRINTS" id="PR00344">
    <property type="entry name" value="BCTRLSENSOR"/>
</dbReference>
<dbReference type="InterPro" id="IPR036097">
    <property type="entry name" value="HisK_dim/P_sf"/>
</dbReference>
<dbReference type="InterPro" id="IPR004358">
    <property type="entry name" value="Sig_transdc_His_kin-like_C"/>
</dbReference>
<proteinExistence type="predicted"/>
<dbReference type="Gene3D" id="3.30.450.20">
    <property type="entry name" value="PAS domain"/>
    <property type="match status" value="1"/>
</dbReference>
<evidence type="ECO:0000256" key="4">
    <source>
        <dbReference type="ARBA" id="ARBA00022679"/>
    </source>
</evidence>
<dbReference type="InterPro" id="IPR005467">
    <property type="entry name" value="His_kinase_dom"/>
</dbReference>
<evidence type="ECO:0000256" key="1">
    <source>
        <dbReference type="ARBA" id="ARBA00000085"/>
    </source>
</evidence>
<dbReference type="InterPro" id="IPR050736">
    <property type="entry name" value="Sensor_HK_Regulatory"/>
</dbReference>
<accession>A0A1G2MMP5</accession>
<evidence type="ECO:0000256" key="7">
    <source>
        <dbReference type="SAM" id="Coils"/>
    </source>
</evidence>
<gene>
    <name evidence="9" type="ORF">A3D50_00290</name>
</gene>
<evidence type="ECO:0000256" key="2">
    <source>
        <dbReference type="ARBA" id="ARBA00012438"/>
    </source>
</evidence>
<dbReference type="Pfam" id="PF02518">
    <property type="entry name" value="HATPase_c"/>
    <property type="match status" value="1"/>
</dbReference>
<dbReference type="PANTHER" id="PTHR43711">
    <property type="entry name" value="TWO-COMPONENT HISTIDINE KINASE"/>
    <property type="match status" value="1"/>
</dbReference>
<sequence length="527" mass="59631">MSDPEKVTGGLNSLGAKDIFLLFRDHLEPITSYVIKTFGHDRLEKILAASDLKVIGPVTISNQGFDFTDSTFKVNFGEISADLIKSDFGGLYSALYTEIKTHLGPKVALELFYGVFIQVKDKYDYVPVSAFLDIMPEEIKSRERLSILSRKELEDQVFERTKELEEEKSKVERKVEERTRELQAEKNKLETVTENMLEGVILIDSFLRPIFVNKDGRRIMGISDSMIDKAVEIFDRYFTINSSKYLSGELSVSRSISLEKEIDNLIYEISFRRVSPVRDGENECYLIWIKNITQFKLLERAKSEFVSVAAHQLRTPLSGIKWTLAMFIKGDLGLLTPDQKAFIMKTYESNERMIILVNDLLNVEHISSQGAEYSLQPTDGFDLIENILVDLSSDIKNKNITIKLDRGSVPAVPMDAEKMRLVFQNLLENAVKYTMKGGSIIVSAKKEDHFVTVCVADTGIGIPVSQQPNIFKRFYRASNATRIHTDGSGLGLFLVRTIVEHHGGKVWFESVEGQGTSFFVSLPLRAI</sequence>
<dbReference type="AlphaFoldDB" id="A0A1G2MMP5"/>
<dbReference type="STRING" id="1802308.A3D50_00290"/>
<keyword evidence="4" id="KW-0808">Transferase</keyword>